<dbReference type="Proteomes" id="UP000315003">
    <property type="component" value="Chromosome"/>
</dbReference>
<reference evidence="2 3" key="1">
    <citation type="submission" date="2019-02" db="EMBL/GenBank/DDBJ databases">
        <title>Deep-cultivation of Planctomycetes and their phenomic and genomic characterization uncovers novel biology.</title>
        <authorList>
            <person name="Wiegand S."/>
            <person name="Jogler M."/>
            <person name="Boedeker C."/>
            <person name="Pinto D."/>
            <person name="Vollmers J."/>
            <person name="Rivas-Marin E."/>
            <person name="Kohn T."/>
            <person name="Peeters S.H."/>
            <person name="Heuer A."/>
            <person name="Rast P."/>
            <person name="Oberbeckmann S."/>
            <person name="Bunk B."/>
            <person name="Jeske O."/>
            <person name="Meyerdierks A."/>
            <person name="Storesund J.E."/>
            <person name="Kallscheuer N."/>
            <person name="Luecker S."/>
            <person name="Lage O.M."/>
            <person name="Pohl T."/>
            <person name="Merkel B.J."/>
            <person name="Hornburger P."/>
            <person name="Mueller R.-W."/>
            <person name="Bruemmer F."/>
            <person name="Labrenz M."/>
            <person name="Spormann A.M."/>
            <person name="Op den Camp H."/>
            <person name="Overmann J."/>
            <person name="Amann R."/>
            <person name="Jetten M.S.M."/>
            <person name="Mascher T."/>
            <person name="Medema M.H."/>
            <person name="Devos D.P."/>
            <person name="Kaster A.-K."/>
            <person name="Ovreas L."/>
            <person name="Rohde M."/>
            <person name="Galperin M.Y."/>
            <person name="Jogler C."/>
        </authorList>
    </citation>
    <scope>NUCLEOTIDE SEQUENCE [LARGE SCALE GENOMIC DNA]</scope>
    <source>
        <strain evidence="2 3">SV_7m_r</strain>
    </source>
</reference>
<gene>
    <name evidence="2" type="ORF">SV7mr_14230</name>
</gene>
<protein>
    <submittedName>
        <fullName evidence="2">Uncharacterized protein</fullName>
    </submittedName>
</protein>
<dbReference type="RefSeq" id="WP_145270435.1">
    <property type="nucleotide sequence ID" value="NZ_CP036272.1"/>
</dbReference>
<feature type="region of interest" description="Disordered" evidence="1">
    <location>
        <begin position="48"/>
        <end position="73"/>
    </location>
</feature>
<evidence type="ECO:0000313" key="2">
    <source>
        <dbReference type="EMBL" id="QDT58921.1"/>
    </source>
</evidence>
<dbReference type="EMBL" id="CP036272">
    <property type="protein sequence ID" value="QDT58921.1"/>
    <property type="molecule type" value="Genomic_DNA"/>
</dbReference>
<name>A0A517SS15_9BACT</name>
<proteinExistence type="predicted"/>
<keyword evidence="3" id="KW-1185">Reference proteome</keyword>
<dbReference type="AlphaFoldDB" id="A0A517SS15"/>
<sequence length="73" mass="7969">MKSKSLSFNCRKALMNNIGESAGTEIANLIAEMAAEIEELRRTKVSVTPIVPPEQESRTSQTASNQTESRSLS</sequence>
<feature type="compositionally biased region" description="Polar residues" evidence="1">
    <location>
        <begin position="58"/>
        <end position="73"/>
    </location>
</feature>
<dbReference type="OrthoDB" id="291228at2"/>
<organism evidence="2 3">
    <name type="scientific">Stieleria bergensis</name>
    <dbReference type="NCBI Taxonomy" id="2528025"/>
    <lineage>
        <taxon>Bacteria</taxon>
        <taxon>Pseudomonadati</taxon>
        <taxon>Planctomycetota</taxon>
        <taxon>Planctomycetia</taxon>
        <taxon>Pirellulales</taxon>
        <taxon>Pirellulaceae</taxon>
        <taxon>Stieleria</taxon>
    </lineage>
</organism>
<evidence type="ECO:0000256" key="1">
    <source>
        <dbReference type="SAM" id="MobiDB-lite"/>
    </source>
</evidence>
<accession>A0A517SS15</accession>
<evidence type="ECO:0000313" key="3">
    <source>
        <dbReference type="Proteomes" id="UP000315003"/>
    </source>
</evidence>